<evidence type="ECO:0000256" key="7">
    <source>
        <dbReference type="ARBA" id="ARBA00022833"/>
    </source>
</evidence>
<keyword evidence="3 8" id="KW-0540">Nuclease</keyword>
<accession>A0A4R6XGB9</accession>
<dbReference type="InterPro" id="IPR023091">
    <property type="entry name" value="MetalPrtase_cat_dom_sf_prd"/>
</dbReference>
<dbReference type="InterPro" id="IPR020549">
    <property type="entry name" value="YbeY_CS"/>
</dbReference>
<protein>
    <recommendedName>
        <fullName evidence="8">Endoribonuclease YbeY</fullName>
        <ecNumber evidence="8">3.1.-.-</ecNumber>
    </recommendedName>
</protein>
<proteinExistence type="inferred from homology"/>
<evidence type="ECO:0000313" key="10">
    <source>
        <dbReference type="Proteomes" id="UP000295724"/>
    </source>
</evidence>
<dbReference type="PROSITE" id="PS01306">
    <property type="entry name" value="UPF0054"/>
    <property type="match status" value="1"/>
</dbReference>
<dbReference type="NCBIfam" id="TIGR00043">
    <property type="entry name" value="rRNA maturation RNase YbeY"/>
    <property type="match status" value="1"/>
</dbReference>
<dbReference type="InterPro" id="IPR002036">
    <property type="entry name" value="YbeY"/>
</dbReference>
<name>A0A4R6XGB9_9GAMM</name>
<sequence>MISLELINENNLAAPDSAQFQIWLNQVAEKLNITGEICIKIVDETESHDLNHSYRGIAKPTNVLSFPAEIPDFVESTHLGDLAICAPVVIRESVDQNKPAVNHWAHMSIHGTLHLLGYDHIEDVDAEEMETLEIELLKALGMVDPYH</sequence>
<keyword evidence="8" id="KW-0963">Cytoplasm</keyword>
<dbReference type="GO" id="GO:0004521">
    <property type="term" value="F:RNA endonuclease activity"/>
    <property type="evidence" value="ECO:0007669"/>
    <property type="project" value="UniProtKB-UniRule"/>
</dbReference>
<evidence type="ECO:0000256" key="5">
    <source>
        <dbReference type="ARBA" id="ARBA00022759"/>
    </source>
</evidence>
<keyword evidence="10" id="KW-1185">Reference proteome</keyword>
<reference evidence="9 10" key="1">
    <citation type="submission" date="2019-03" db="EMBL/GenBank/DDBJ databases">
        <title>Genomic Encyclopedia of Type Strains, Phase IV (KMG-IV): sequencing the most valuable type-strain genomes for metagenomic binning, comparative biology and taxonomic classification.</title>
        <authorList>
            <person name="Goeker M."/>
        </authorList>
    </citation>
    <scope>NUCLEOTIDE SEQUENCE [LARGE SCALE GENOMIC DNA]</scope>
    <source>
        <strain evidence="9 10">DSM 25488</strain>
    </source>
</reference>
<dbReference type="OrthoDB" id="9807740at2"/>
<dbReference type="EC" id="3.1.-.-" evidence="8"/>
<comment type="similarity">
    <text evidence="1 8">Belongs to the endoribonuclease YbeY family.</text>
</comment>
<dbReference type="GO" id="GO:0005737">
    <property type="term" value="C:cytoplasm"/>
    <property type="evidence" value="ECO:0007669"/>
    <property type="project" value="UniProtKB-SubCell"/>
</dbReference>
<comment type="caution">
    <text evidence="9">The sequence shown here is derived from an EMBL/GenBank/DDBJ whole genome shotgun (WGS) entry which is preliminary data.</text>
</comment>
<dbReference type="PANTHER" id="PTHR46986">
    <property type="entry name" value="ENDORIBONUCLEASE YBEY, CHLOROPLASTIC"/>
    <property type="match status" value="1"/>
</dbReference>
<dbReference type="GO" id="GO:0006364">
    <property type="term" value="P:rRNA processing"/>
    <property type="evidence" value="ECO:0007669"/>
    <property type="project" value="UniProtKB-UniRule"/>
</dbReference>
<keyword evidence="8" id="KW-0698">rRNA processing</keyword>
<dbReference type="SUPFAM" id="SSF55486">
    <property type="entry name" value="Metalloproteases ('zincins'), catalytic domain"/>
    <property type="match status" value="1"/>
</dbReference>
<feature type="binding site" evidence="8">
    <location>
        <position position="120"/>
    </location>
    <ligand>
        <name>Zn(2+)</name>
        <dbReference type="ChEBI" id="CHEBI:29105"/>
        <note>catalytic</note>
    </ligand>
</feature>
<dbReference type="EMBL" id="SNZB01000007">
    <property type="protein sequence ID" value="TDR16784.1"/>
    <property type="molecule type" value="Genomic_DNA"/>
</dbReference>
<evidence type="ECO:0000256" key="3">
    <source>
        <dbReference type="ARBA" id="ARBA00022722"/>
    </source>
</evidence>
<keyword evidence="4 8" id="KW-0479">Metal-binding</keyword>
<evidence type="ECO:0000256" key="4">
    <source>
        <dbReference type="ARBA" id="ARBA00022723"/>
    </source>
</evidence>
<evidence type="ECO:0000256" key="2">
    <source>
        <dbReference type="ARBA" id="ARBA00022517"/>
    </source>
</evidence>
<evidence type="ECO:0000256" key="8">
    <source>
        <dbReference type="HAMAP-Rule" id="MF_00009"/>
    </source>
</evidence>
<feature type="binding site" evidence="8">
    <location>
        <position position="114"/>
    </location>
    <ligand>
        <name>Zn(2+)</name>
        <dbReference type="ChEBI" id="CHEBI:29105"/>
        <note>catalytic</note>
    </ligand>
</feature>
<comment type="subcellular location">
    <subcellularLocation>
        <location evidence="8">Cytoplasm</location>
    </subcellularLocation>
</comment>
<keyword evidence="5 8" id="KW-0255">Endonuclease</keyword>
<keyword evidence="6 8" id="KW-0378">Hydrolase</keyword>
<evidence type="ECO:0000256" key="6">
    <source>
        <dbReference type="ARBA" id="ARBA00022801"/>
    </source>
</evidence>
<evidence type="ECO:0000313" key="9">
    <source>
        <dbReference type="EMBL" id="TDR16784.1"/>
    </source>
</evidence>
<comment type="function">
    <text evidence="8">Single strand-specific metallo-endoribonuclease involved in late-stage 70S ribosome quality control and in maturation of the 3' terminus of the 16S rRNA.</text>
</comment>
<dbReference type="AlphaFoldDB" id="A0A4R6XGB9"/>
<organism evidence="9 10">
    <name type="scientific">Marinicella litoralis</name>
    <dbReference type="NCBI Taxonomy" id="644220"/>
    <lineage>
        <taxon>Bacteria</taxon>
        <taxon>Pseudomonadati</taxon>
        <taxon>Pseudomonadota</taxon>
        <taxon>Gammaproteobacteria</taxon>
        <taxon>Lysobacterales</taxon>
        <taxon>Marinicellaceae</taxon>
        <taxon>Marinicella</taxon>
    </lineage>
</organism>
<keyword evidence="2 8" id="KW-0690">Ribosome biogenesis</keyword>
<dbReference type="Pfam" id="PF02130">
    <property type="entry name" value="YbeY"/>
    <property type="match status" value="1"/>
</dbReference>
<gene>
    <name evidence="8" type="primary">ybeY</name>
    <name evidence="9" type="ORF">C8D91_2690</name>
</gene>
<feature type="binding site" evidence="8">
    <location>
        <position position="110"/>
    </location>
    <ligand>
        <name>Zn(2+)</name>
        <dbReference type="ChEBI" id="CHEBI:29105"/>
        <note>catalytic</note>
    </ligand>
</feature>
<dbReference type="RefSeq" id="WP_099020028.1">
    <property type="nucleotide sequence ID" value="NZ_NIHB01000005.1"/>
</dbReference>
<dbReference type="GO" id="GO:0008270">
    <property type="term" value="F:zinc ion binding"/>
    <property type="evidence" value="ECO:0007669"/>
    <property type="project" value="UniProtKB-UniRule"/>
</dbReference>
<dbReference type="HAMAP" id="MF_00009">
    <property type="entry name" value="Endoribonucl_YbeY"/>
    <property type="match status" value="1"/>
</dbReference>
<dbReference type="PANTHER" id="PTHR46986:SF1">
    <property type="entry name" value="ENDORIBONUCLEASE YBEY, CHLOROPLASTIC"/>
    <property type="match status" value="1"/>
</dbReference>
<dbReference type="GO" id="GO:0004222">
    <property type="term" value="F:metalloendopeptidase activity"/>
    <property type="evidence" value="ECO:0007669"/>
    <property type="project" value="InterPro"/>
</dbReference>
<dbReference type="Proteomes" id="UP000295724">
    <property type="component" value="Unassembled WGS sequence"/>
</dbReference>
<keyword evidence="7 8" id="KW-0862">Zinc</keyword>
<evidence type="ECO:0000256" key="1">
    <source>
        <dbReference type="ARBA" id="ARBA00010875"/>
    </source>
</evidence>
<comment type="cofactor">
    <cofactor evidence="8">
        <name>Zn(2+)</name>
        <dbReference type="ChEBI" id="CHEBI:29105"/>
    </cofactor>
    <text evidence="8">Binds 1 zinc ion.</text>
</comment>
<dbReference type="Gene3D" id="3.40.390.30">
    <property type="entry name" value="Metalloproteases ('zincins'), catalytic domain"/>
    <property type="match status" value="1"/>
</dbReference>